<proteinExistence type="predicted"/>
<name>A0A923LMK3_9FIRM</name>
<dbReference type="EMBL" id="JACOPH010000002">
    <property type="protein sequence ID" value="MBC5713463.1"/>
    <property type="molecule type" value="Genomic_DNA"/>
</dbReference>
<dbReference type="AlphaFoldDB" id="A0A923LMK3"/>
<evidence type="ECO:0000313" key="4">
    <source>
        <dbReference type="Proteomes" id="UP000606720"/>
    </source>
</evidence>
<sequence>MSGMSQKLKGYIDRRKIQRERITDNVEREDFLLSQIDEFREKAKQLQNLISSKEDKVQELQEIVEEKEGQAKELSDIIEERQDAAERVVSGVGEQIDGMVNKVDAKLKELNETFAERLAENAVNSTEQNEAVRKLIDEYQDKMSEAIKGLDGQFEAVKNEICEKVHTEDVKCYRNMQTLIEESDRKIEETKDAVAELVSLKTMVKVTLVFTALNFVGLAAFLIHVLGII</sequence>
<organism evidence="3 4">
    <name type="scientific">Roseburia zhanii</name>
    <dbReference type="NCBI Taxonomy" id="2763064"/>
    <lineage>
        <taxon>Bacteria</taxon>
        <taxon>Bacillati</taxon>
        <taxon>Bacillota</taxon>
        <taxon>Clostridia</taxon>
        <taxon>Lachnospirales</taxon>
        <taxon>Lachnospiraceae</taxon>
        <taxon>Roseburia</taxon>
    </lineage>
</organism>
<protein>
    <submittedName>
        <fullName evidence="3">Uncharacterized protein</fullName>
    </submittedName>
</protein>
<feature type="coiled-coil region" evidence="1">
    <location>
        <begin position="173"/>
        <end position="200"/>
    </location>
</feature>
<evidence type="ECO:0000313" key="3">
    <source>
        <dbReference type="EMBL" id="MBC5713463.1"/>
    </source>
</evidence>
<feature type="coiled-coil region" evidence="1">
    <location>
        <begin position="29"/>
        <end position="84"/>
    </location>
</feature>
<accession>A0A923LMK3</accession>
<comment type="caution">
    <text evidence="3">The sequence shown here is derived from an EMBL/GenBank/DDBJ whole genome shotgun (WGS) entry which is preliminary data.</text>
</comment>
<keyword evidence="2" id="KW-0472">Membrane</keyword>
<keyword evidence="4" id="KW-1185">Reference proteome</keyword>
<dbReference type="Proteomes" id="UP000606720">
    <property type="component" value="Unassembled WGS sequence"/>
</dbReference>
<reference evidence="3" key="1">
    <citation type="submission" date="2020-08" db="EMBL/GenBank/DDBJ databases">
        <title>Genome public.</title>
        <authorList>
            <person name="Liu C."/>
            <person name="Sun Q."/>
        </authorList>
    </citation>
    <scope>NUCLEOTIDE SEQUENCE</scope>
    <source>
        <strain evidence="3">BX1005</strain>
    </source>
</reference>
<keyword evidence="2" id="KW-1133">Transmembrane helix</keyword>
<keyword evidence="2" id="KW-0812">Transmembrane</keyword>
<feature type="transmembrane region" description="Helical" evidence="2">
    <location>
        <begin position="206"/>
        <end position="228"/>
    </location>
</feature>
<evidence type="ECO:0000256" key="1">
    <source>
        <dbReference type="SAM" id="Coils"/>
    </source>
</evidence>
<evidence type="ECO:0000256" key="2">
    <source>
        <dbReference type="SAM" id="Phobius"/>
    </source>
</evidence>
<keyword evidence="1" id="KW-0175">Coiled coil</keyword>
<dbReference type="RefSeq" id="WP_178050623.1">
    <property type="nucleotide sequence ID" value="NZ_JACOPH010000002.1"/>
</dbReference>
<gene>
    <name evidence="3" type="ORF">H8S17_04410</name>
</gene>